<dbReference type="Pfam" id="PF13304">
    <property type="entry name" value="AAA_21"/>
    <property type="match status" value="1"/>
</dbReference>
<dbReference type="InterPro" id="IPR041962">
    <property type="entry name" value="BsuBI/PstI_N_sf"/>
</dbReference>
<dbReference type="InterPro" id="IPR003959">
    <property type="entry name" value="ATPase_AAA_core"/>
</dbReference>
<dbReference type="InterPro" id="IPR041454">
    <property type="entry name" value="BsuBI/PstI_N"/>
</dbReference>
<proteinExistence type="predicted"/>
<feature type="domain" description="Endonuclease GajA/Old nuclease/RecF-like AAA" evidence="1">
    <location>
        <begin position="150"/>
        <end position="210"/>
    </location>
</feature>
<evidence type="ECO:0000313" key="5">
    <source>
        <dbReference type="Proteomes" id="UP001228581"/>
    </source>
</evidence>
<sequence>MNSKIEEAQEILKEFGLPEKQQNKISALTLLALCGISPDESWQNATSKSLTLSKDIIEFVNNNYGTNYKANTRESFRKIALNPFVDNSLVILNPDDPNLKKTSAKTHYAISYLALNTIKKYKTDEWNVAVENFIKYKNQVKQDSKPSILLKTVQIKSYKSIVDDKIELGRFNVFIGTNGCGKTNILEALATVGAERGSDLTFDGLYSRGVRIARPDLILSSFLDNNSRKSSLDISLIFENDGEEERYKCALSPVSLDDIYTKWINLVEEETYPEILLEHFREITRMNPGITGEELLNRANILLAQEGFKRKHSFDEMLSEYAIFDLNTKSLRGVSPAESRKTPLGINGEGLDLLIASFNSSEWTQLRECCDLFDWLGEIIADKDDKLKVSGLKPGRSISTLYFRDSYMQKNNNTFSAENSNEGILHVLFYLALFISNKTPKLFAIDNIETALNPRLCQVLISKLVELSKVREKQTLITTHNPAILDGLNLLDDEQRLFEVYRDSVGRTKTRRLKFKSDLSDKKFKLSEMWLKGLLGAIPKNF</sequence>
<dbReference type="InterPro" id="IPR027417">
    <property type="entry name" value="P-loop_NTPase"/>
</dbReference>
<dbReference type="SUPFAM" id="SSF52540">
    <property type="entry name" value="P-loop containing nucleoside triphosphate hydrolases"/>
    <property type="match status" value="1"/>
</dbReference>
<dbReference type="Pfam" id="PF13175">
    <property type="entry name" value="AAA_15"/>
    <property type="match status" value="1"/>
</dbReference>
<comment type="caution">
    <text evidence="4">The sequence shown here is derived from an EMBL/GenBank/DDBJ whole genome shotgun (WGS) entry which is preliminary data.</text>
</comment>
<dbReference type="InterPro" id="IPR051396">
    <property type="entry name" value="Bact_Antivir_Def_Nuclease"/>
</dbReference>
<feature type="domain" description="ATPase AAA-type core" evidence="2">
    <location>
        <begin position="422"/>
        <end position="486"/>
    </location>
</feature>
<name>A0ABT7CFY1_9BACT</name>
<gene>
    <name evidence="4" type="ORF">QNI19_03080</name>
</gene>
<organism evidence="4 5">
    <name type="scientific">Xanthocytophaga flava</name>
    <dbReference type="NCBI Taxonomy" id="3048013"/>
    <lineage>
        <taxon>Bacteria</taxon>
        <taxon>Pseudomonadati</taxon>
        <taxon>Bacteroidota</taxon>
        <taxon>Cytophagia</taxon>
        <taxon>Cytophagales</taxon>
        <taxon>Rhodocytophagaceae</taxon>
        <taxon>Xanthocytophaga</taxon>
    </lineage>
</organism>
<reference evidence="4 5" key="1">
    <citation type="submission" date="2023-05" db="EMBL/GenBank/DDBJ databases">
        <authorList>
            <person name="Zhang X."/>
        </authorList>
    </citation>
    <scope>NUCLEOTIDE SEQUENCE [LARGE SCALE GENOMIC DNA]</scope>
    <source>
        <strain evidence="4 5">DM2B3-1</strain>
    </source>
</reference>
<dbReference type="PANTHER" id="PTHR43581">
    <property type="entry name" value="ATP/GTP PHOSPHATASE"/>
    <property type="match status" value="1"/>
</dbReference>
<feature type="domain" description="BsuBI/PstI restriction endonuclease HTH" evidence="3">
    <location>
        <begin position="3"/>
        <end position="139"/>
    </location>
</feature>
<evidence type="ECO:0000259" key="1">
    <source>
        <dbReference type="Pfam" id="PF13175"/>
    </source>
</evidence>
<accession>A0ABT7CFY1</accession>
<evidence type="ECO:0000259" key="3">
    <source>
        <dbReference type="Pfam" id="PF17728"/>
    </source>
</evidence>
<dbReference type="RefSeq" id="WP_313992115.1">
    <property type="nucleotide sequence ID" value="NZ_JASJOR010000035.1"/>
</dbReference>
<dbReference type="PANTHER" id="PTHR43581:SF4">
    <property type="entry name" value="ATP_GTP PHOSPHATASE"/>
    <property type="match status" value="1"/>
</dbReference>
<evidence type="ECO:0000259" key="2">
    <source>
        <dbReference type="Pfam" id="PF13304"/>
    </source>
</evidence>
<evidence type="ECO:0000313" key="4">
    <source>
        <dbReference type="EMBL" id="MDJ1491900.1"/>
    </source>
</evidence>
<keyword evidence="5" id="KW-1185">Reference proteome</keyword>
<dbReference type="InterPro" id="IPR041685">
    <property type="entry name" value="AAA_GajA/Old/RecF-like"/>
</dbReference>
<protein>
    <submittedName>
        <fullName evidence="4">AAA family ATPase</fullName>
    </submittedName>
</protein>
<dbReference type="Gene3D" id="1.10.10.1820">
    <property type="entry name" value="BsuBI/PstI restriction endonuclease-like"/>
    <property type="match status" value="1"/>
</dbReference>
<dbReference type="Gene3D" id="3.40.50.300">
    <property type="entry name" value="P-loop containing nucleotide triphosphate hydrolases"/>
    <property type="match status" value="1"/>
</dbReference>
<dbReference type="Proteomes" id="UP001228581">
    <property type="component" value="Unassembled WGS sequence"/>
</dbReference>
<dbReference type="Pfam" id="PF17728">
    <property type="entry name" value="BsuBI_PstI_RE_N"/>
    <property type="match status" value="1"/>
</dbReference>
<dbReference type="EMBL" id="JASJOT010000001">
    <property type="protein sequence ID" value="MDJ1491900.1"/>
    <property type="molecule type" value="Genomic_DNA"/>
</dbReference>